<proteinExistence type="predicted"/>
<reference evidence="2 3" key="1">
    <citation type="journal article" date="2015" name="Appl. Microbiol. Biotechnol.">
        <title>The consequence of an additional NADH dehydrogenase paralog on the growth of Gluconobacter oxydans DSM3504.</title>
        <authorList>
            <person name="Kostner D."/>
            <person name="Luchterhand B."/>
            <person name="Junker A."/>
            <person name="Volland S."/>
            <person name="Daniel R."/>
            <person name="Buchs J."/>
            <person name="Liebl W."/>
            <person name="Ehrenreich A."/>
        </authorList>
    </citation>
    <scope>NUCLEOTIDE SEQUENCE [LARGE SCALE GENOMIC DNA]</scope>
    <source>
        <strain evidence="2">DSM 3504</strain>
    </source>
</reference>
<sequence length="274" mass="29503">MNLRPYLTAFGLQWKIGLRYRIAVVAGLVAQMWFGAVTLMAYASVYHAAPDVQAPLSLRQAMTYTWIQQSLFTLLPLGCLPAIGDAARTGAIVYDLLRPVDMWNWWLSASLARLLGNAVPRAVLLACVAGPLAMLVGLGAWSLAGPTSLISAALALVSIALGALLSATIVMWWNILTARTLSPLGSYAVGTPLAVLLSGMLLPLPLYPDWIRPFLLAQPFAGITDIPIRIYLGTPIPGGITTGLGLQIFWLTALTLLGRLWMRQTVNRLEVQGA</sequence>
<evidence type="ECO:0000313" key="3">
    <source>
        <dbReference type="Proteomes" id="UP000031656"/>
    </source>
</evidence>
<feature type="transmembrane region" description="Helical" evidence="1">
    <location>
        <begin position="184"/>
        <end position="206"/>
    </location>
</feature>
<feature type="transmembrane region" description="Helical" evidence="1">
    <location>
        <begin position="122"/>
        <end position="143"/>
    </location>
</feature>
<gene>
    <name evidence="2" type="ORF">GLS_c22600</name>
</gene>
<dbReference type="Proteomes" id="UP000031656">
    <property type="component" value="Chromosome"/>
</dbReference>
<dbReference type="AlphaFoldDB" id="A0A067Z4Y1"/>
<feature type="transmembrane region" description="Helical" evidence="1">
    <location>
        <begin position="63"/>
        <end position="83"/>
    </location>
</feature>
<dbReference type="GeneID" id="56906486"/>
<accession>A0A067Z4Y1</accession>
<dbReference type="PANTHER" id="PTHR36832:SF2">
    <property type="entry name" value="INTEGRAL MEMBRANE PROTEIN"/>
    <property type="match status" value="1"/>
</dbReference>
<dbReference type="RefSeq" id="WP_041112314.1">
    <property type="nucleotide sequence ID" value="NZ_CP004373.1"/>
</dbReference>
<dbReference type="EMBL" id="CP004373">
    <property type="protein sequence ID" value="AHK72131.1"/>
    <property type="molecule type" value="Genomic_DNA"/>
</dbReference>
<feature type="transmembrane region" description="Helical" evidence="1">
    <location>
        <begin position="20"/>
        <end position="43"/>
    </location>
</feature>
<dbReference type="Pfam" id="PF06182">
    <property type="entry name" value="ABC2_membrane_6"/>
    <property type="match status" value="1"/>
</dbReference>
<name>A0A067Z4Y1_GLUOY</name>
<keyword evidence="1" id="KW-0812">Transmembrane</keyword>
<keyword evidence="1" id="KW-1133">Transmembrane helix</keyword>
<organism evidence="2 3">
    <name type="scientific">Gluconobacter oxydans DSM 3504</name>
    <dbReference type="NCBI Taxonomy" id="1288313"/>
    <lineage>
        <taxon>Bacteria</taxon>
        <taxon>Pseudomonadati</taxon>
        <taxon>Pseudomonadota</taxon>
        <taxon>Alphaproteobacteria</taxon>
        <taxon>Acetobacterales</taxon>
        <taxon>Acetobacteraceae</taxon>
        <taxon>Gluconobacter</taxon>
    </lineage>
</organism>
<dbReference type="HOGENOM" id="CLU_084465_0_1_5"/>
<feature type="transmembrane region" description="Helical" evidence="1">
    <location>
        <begin position="149"/>
        <end position="172"/>
    </location>
</feature>
<keyword evidence="1" id="KW-0472">Membrane</keyword>
<feature type="transmembrane region" description="Helical" evidence="1">
    <location>
        <begin position="244"/>
        <end position="262"/>
    </location>
</feature>
<evidence type="ECO:0000256" key="1">
    <source>
        <dbReference type="SAM" id="Phobius"/>
    </source>
</evidence>
<dbReference type="PANTHER" id="PTHR36832">
    <property type="entry name" value="SLR1174 PROTEIN-RELATED"/>
    <property type="match status" value="1"/>
</dbReference>
<dbReference type="InterPro" id="IPR010390">
    <property type="entry name" value="ABC-2_transporter-like"/>
</dbReference>
<evidence type="ECO:0000313" key="2">
    <source>
        <dbReference type="EMBL" id="AHK72131.1"/>
    </source>
</evidence>
<protein>
    <submittedName>
        <fullName evidence="2">Putative ABC transporter permease protein</fullName>
    </submittedName>
</protein>
<dbReference type="KEGG" id="goy:GLS_c22600"/>